<reference evidence="2" key="1">
    <citation type="journal article" date="2020" name="J Insects Food Feed">
        <title>The yellow mealworm (Tenebrio molitor) genome: a resource for the emerging insects as food and feed industry.</title>
        <authorList>
            <person name="Eriksson T."/>
            <person name="Andere A."/>
            <person name="Kelstrup H."/>
            <person name="Emery V."/>
            <person name="Picard C."/>
        </authorList>
    </citation>
    <scope>NUCLEOTIDE SEQUENCE</scope>
    <source>
        <strain evidence="2">Stoneville</strain>
        <tissue evidence="2">Whole head</tissue>
    </source>
</reference>
<evidence type="ECO:0000313" key="3">
    <source>
        <dbReference type="Proteomes" id="UP000719412"/>
    </source>
</evidence>
<organism evidence="2 3">
    <name type="scientific">Tenebrio molitor</name>
    <name type="common">Yellow mealworm beetle</name>
    <dbReference type="NCBI Taxonomy" id="7067"/>
    <lineage>
        <taxon>Eukaryota</taxon>
        <taxon>Metazoa</taxon>
        <taxon>Ecdysozoa</taxon>
        <taxon>Arthropoda</taxon>
        <taxon>Hexapoda</taxon>
        <taxon>Insecta</taxon>
        <taxon>Pterygota</taxon>
        <taxon>Neoptera</taxon>
        <taxon>Endopterygota</taxon>
        <taxon>Coleoptera</taxon>
        <taxon>Polyphaga</taxon>
        <taxon>Cucujiformia</taxon>
        <taxon>Tenebrionidae</taxon>
        <taxon>Tenebrio</taxon>
    </lineage>
</organism>
<evidence type="ECO:0000313" key="2">
    <source>
        <dbReference type="EMBL" id="KAH0810184.1"/>
    </source>
</evidence>
<keyword evidence="3" id="KW-1185">Reference proteome</keyword>
<feature type="region of interest" description="Disordered" evidence="1">
    <location>
        <begin position="439"/>
        <end position="502"/>
    </location>
</feature>
<feature type="compositionally biased region" description="Basic and acidic residues" evidence="1">
    <location>
        <begin position="453"/>
        <end position="464"/>
    </location>
</feature>
<feature type="region of interest" description="Disordered" evidence="1">
    <location>
        <begin position="390"/>
        <end position="424"/>
    </location>
</feature>
<dbReference type="Proteomes" id="UP000719412">
    <property type="component" value="Unassembled WGS sequence"/>
</dbReference>
<dbReference type="EMBL" id="JABDTM020027668">
    <property type="protein sequence ID" value="KAH0810184.1"/>
    <property type="molecule type" value="Genomic_DNA"/>
</dbReference>
<sequence length="502" mass="56265">MSLFLGAKQGHREYSVGPLLIRTFAIISIRHPRVCPARTIGPAFTIRPAPEGMFGVSADRNPAARNMRSTVKDTKKRSNLVETFPEMNEWKERRRVPISQAITNFLLRRSLSWQVLGFSGSKTQFAGMTCRKECVELALLAFNCANERRLAVFWSPQNARDGSCRIWNWIGGIVRMSRTSIQSKYTVVWHRRRIPHGASVRRRDGRGSRPAISVSSSCDIRRVGVHSVGVGVQDGRLGAVLGRRARGQFACQRVQRVQHSRRVEIPPGGHAETGGGAGSEHRLMVHEAGDNTHTARQRKKDGTLRIIYYARAWKSTHKLIAAIETHGTDTRASAAAEATAAAVTQAGGRAEQNGRDVQDGQCTLDCNSYKRRQRIYLVAESRARRALLGAAERAHTGRRDAPHCTDAAPGRRTRRTGASAPDDDVRYVMHRHERLEAHIQTHTLTHTHHRPPSRKEDDGYRSDRPAISATAATVADRDRRFKNRTSPQDQEERRLNLANHRK</sequence>
<reference evidence="2" key="2">
    <citation type="submission" date="2021-08" db="EMBL/GenBank/DDBJ databases">
        <authorList>
            <person name="Eriksson T."/>
        </authorList>
    </citation>
    <scope>NUCLEOTIDE SEQUENCE</scope>
    <source>
        <strain evidence="2">Stoneville</strain>
        <tissue evidence="2">Whole head</tissue>
    </source>
</reference>
<accession>A0A8J6H8R7</accession>
<proteinExistence type="predicted"/>
<gene>
    <name evidence="2" type="ORF">GEV33_012607</name>
</gene>
<evidence type="ECO:0000256" key="1">
    <source>
        <dbReference type="SAM" id="MobiDB-lite"/>
    </source>
</evidence>
<name>A0A8J6H8R7_TENMO</name>
<protein>
    <submittedName>
        <fullName evidence="2">Uncharacterized protein</fullName>
    </submittedName>
</protein>
<feature type="compositionally biased region" description="Basic and acidic residues" evidence="1">
    <location>
        <begin position="392"/>
        <end position="403"/>
    </location>
</feature>
<dbReference type="AlphaFoldDB" id="A0A8J6H8R7"/>
<comment type="caution">
    <text evidence="2">The sequence shown here is derived from an EMBL/GenBank/DDBJ whole genome shotgun (WGS) entry which is preliminary data.</text>
</comment>